<evidence type="ECO:0000313" key="12">
    <source>
        <dbReference type="EMBL" id="CAE0679769.1"/>
    </source>
</evidence>
<name>A0A6V3T4D2_9EUKA</name>
<feature type="transmembrane region" description="Helical" evidence="8">
    <location>
        <begin position="257"/>
        <end position="279"/>
    </location>
</feature>
<dbReference type="Gene3D" id="1.20.1740.10">
    <property type="entry name" value="Amino acid/polyamine transporter I"/>
    <property type="match status" value="1"/>
</dbReference>
<reference evidence="11" key="1">
    <citation type="submission" date="2021-01" db="EMBL/GenBank/DDBJ databases">
        <authorList>
            <person name="Corre E."/>
            <person name="Pelletier E."/>
            <person name="Niang G."/>
            <person name="Scheremetjew M."/>
            <person name="Finn R."/>
            <person name="Kale V."/>
            <person name="Holt S."/>
            <person name="Cochrane G."/>
            <person name="Meng A."/>
            <person name="Brown T."/>
            <person name="Cohen L."/>
        </authorList>
    </citation>
    <scope>NUCLEOTIDE SEQUENCE</scope>
    <source>
        <strain evidence="11">CCCM811</strain>
    </source>
</reference>
<dbReference type="AlphaFoldDB" id="A0A6V3T4D2"/>
<dbReference type="InterPro" id="IPR004842">
    <property type="entry name" value="SLC12A_fam"/>
</dbReference>
<feature type="region of interest" description="Disordered" evidence="7">
    <location>
        <begin position="567"/>
        <end position="678"/>
    </location>
</feature>
<accession>A0A6V3T4D2</accession>
<dbReference type="Pfam" id="PF00324">
    <property type="entry name" value="AA_permease"/>
    <property type="match status" value="1"/>
</dbReference>
<evidence type="ECO:0000256" key="4">
    <source>
        <dbReference type="ARBA" id="ARBA00022692"/>
    </source>
</evidence>
<evidence type="ECO:0000313" key="11">
    <source>
        <dbReference type="EMBL" id="CAE0679768.1"/>
    </source>
</evidence>
<feature type="transmembrane region" description="Helical" evidence="8">
    <location>
        <begin position="344"/>
        <end position="367"/>
    </location>
</feature>
<keyword evidence="3" id="KW-0813">Transport</keyword>
<evidence type="ECO:0000256" key="2">
    <source>
        <dbReference type="ARBA" id="ARBA00010593"/>
    </source>
</evidence>
<dbReference type="FunFam" id="1.20.1740.10:FF:000013">
    <property type="entry name" value="Solute carrier family 12 member"/>
    <property type="match status" value="1"/>
</dbReference>
<feature type="transmembrane region" description="Helical" evidence="8">
    <location>
        <begin position="109"/>
        <end position="136"/>
    </location>
</feature>
<dbReference type="EMBL" id="HBIV01044994">
    <property type="protein sequence ID" value="CAE0679769.1"/>
    <property type="molecule type" value="Transcribed_RNA"/>
</dbReference>
<dbReference type="InterPro" id="IPR018491">
    <property type="entry name" value="SLC12_C"/>
</dbReference>
<protein>
    <recommendedName>
        <fullName evidence="13">Amino acid permease/ SLC12A domain-containing protein</fullName>
    </recommendedName>
</protein>
<sequence>MATMGDEEHGMQQTRRRASIDEDDMKRIYGTWDGVFARDLCEIFGAVIFLRLGWVVGNAGIIQGLVIVIVSATVAMLTTFSMSAICTNGKLKSGGAYYMLSRVLGLKKGGAIGILYAVSQAFNVSLAVVGFVTTLVDLIDYKLTNHDIRLYGFMLTIVCMFVVRLGILWRTQMVMLLFIFVAVVAFIVGTFITTNPERGITGYDASTATENVLPDYVNADFFSVFGVYFPAAVGLMSGANRSGELKNPSHSLPTGTIWAIGVSTSIYALLITMLGCVALRTVEGHPGKGLREDDFIMVYITPVPALMYAGIFAATLSSALGAFVGSQRIFTALAKDDLLPFSAFLLRGAGWRMHLLVLLLACAGVSIENLNDIAKLNTMFYLLIYALLNYSVSALESSKSPGWRPTFKFYSWWSGLLGALVCVAIMFVIDWLFALVAGIMMVILYKILGKSKPNLVHGQADVATKELRAIRYLFSLRHLTDAATTYRPHFLLLWSGLCKGCSELDFLGCLDRGHGALWIGNIIHGRLRIKHSKKRSFLRDGFNLNHTLKTSSLLGTFAGPELDDASVTSATTEINSRRNSAEPKGGRRGSVEPPKPRRDSLEPPSVHVRGRSRAGSLESARPKRGATGLPRVPSADGLASQRRPTPIRDLTPEPRRRDSSNERNGGMEMKEMGGSGPWNQHNSYIIFRGNLSKVSGFSEQLVAQTFDEGANALMQTCGIGRLRPNVAVLPFPEGWSMMVRKKRSAYISVVEKALELHKGIMITANFPQAWDLSASSEDEKTELKLSSDR</sequence>
<dbReference type="GO" id="GO:0015379">
    <property type="term" value="F:potassium:chloride symporter activity"/>
    <property type="evidence" value="ECO:0007669"/>
    <property type="project" value="TreeGrafter"/>
</dbReference>
<evidence type="ECO:0008006" key="13">
    <source>
        <dbReference type="Google" id="ProtNLM"/>
    </source>
</evidence>
<dbReference type="PANTHER" id="PTHR11827">
    <property type="entry name" value="SOLUTE CARRIER FAMILY 12, CATION COTRANSPORTERS"/>
    <property type="match status" value="1"/>
</dbReference>
<evidence type="ECO:0000256" key="1">
    <source>
        <dbReference type="ARBA" id="ARBA00004141"/>
    </source>
</evidence>
<evidence type="ECO:0000256" key="3">
    <source>
        <dbReference type="ARBA" id="ARBA00022448"/>
    </source>
</evidence>
<dbReference type="Pfam" id="PF03522">
    <property type="entry name" value="SLC12"/>
    <property type="match status" value="1"/>
</dbReference>
<feature type="transmembrane region" description="Helical" evidence="8">
    <location>
        <begin position="174"/>
        <end position="193"/>
    </location>
</feature>
<feature type="compositionally biased region" description="Basic and acidic residues" evidence="7">
    <location>
        <begin position="650"/>
        <end position="661"/>
    </location>
</feature>
<gene>
    <name evidence="11" type="ORF">LGLO00237_LOCUS31553</name>
    <name evidence="12" type="ORF">LGLO00237_LOCUS31554</name>
</gene>
<feature type="compositionally biased region" description="Basic and acidic residues" evidence="7">
    <location>
        <begin position="575"/>
        <end position="585"/>
    </location>
</feature>
<dbReference type="GO" id="GO:0055064">
    <property type="term" value="P:chloride ion homeostasis"/>
    <property type="evidence" value="ECO:0007669"/>
    <property type="project" value="TreeGrafter"/>
</dbReference>
<feature type="domain" description="SLC12A transporter C-terminal" evidence="10">
    <location>
        <begin position="692"/>
        <end position="782"/>
    </location>
</feature>
<organism evidence="11">
    <name type="scientific">Lotharella globosa</name>
    <dbReference type="NCBI Taxonomy" id="91324"/>
    <lineage>
        <taxon>Eukaryota</taxon>
        <taxon>Sar</taxon>
        <taxon>Rhizaria</taxon>
        <taxon>Cercozoa</taxon>
        <taxon>Chlorarachniophyceae</taxon>
        <taxon>Lotharella</taxon>
    </lineage>
</organism>
<dbReference type="EMBL" id="HBIV01044993">
    <property type="protein sequence ID" value="CAE0679768.1"/>
    <property type="molecule type" value="Transcribed_RNA"/>
</dbReference>
<feature type="domain" description="Amino acid permease/ SLC12A" evidence="9">
    <location>
        <begin position="38"/>
        <end position="449"/>
    </location>
</feature>
<dbReference type="GO" id="GO:0006884">
    <property type="term" value="P:cell volume homeostasis"/>
    <property type="evidence" value="ECO:0007669"/>
    <property type="project" value="TreeGrafter"/>
</dbReference>
<dbReference type="GO" id="GO:0055075">
    <property type="term" value="P:potassium ion homeostasis"/>
    <property type="evidence" value="ECO:0007669"/>
    <property type="project" value="TreeGrafter"/>
</dbReference>
<dbReference type="GO" id="GO:1990573">
    <property type="term" value="P:potassium ion import across plasma membrane"/>
    <property type="evidence" value="ECO:0007669"/>
    <property type="project" value="TreeGrafter"/>
</dbReference>
<feature type="transmembrane region" description="Helical" evidence="8">
    <location>
        <begin position="299"/>
        <end position="324"/>
    </location>
</feature>
<evidence type="ECO:0000259" key="10">
    <source>
        <dbReference type="Pfam" id="PF03522"/>
    </source>
</evidence>
<evidence type="ECO:0000256" key="8">
    <source>
        <dbReference type="SAM" id="Phobius"/>
    </source>
</evidence>
<keyword evidence="4 8" id="KW-0812">Transmembrane</keyword>
<evidence type="ECO:0000259" key="9">
    <source>
        <dbReference type="Pfam" id="PF00324"/>
    </source>
</evidence>
<evidence type="ECO:0000256" key="7">
    <source>
        <dbReference type="SAM" id="MobiDB-lite"/>
    </source>
</evidence>
<feature type="transmembrane region" description="Helical" evidence="8">
    <location>
        <begin position="60"/>
        <end position="88"/>
    </location>
</feature>
<proteinExistence type="inferred from homology"/>
<feature type="transmembrane region" description="Helical" evidence="8">
    <location>
        <begin position="415"/>
        <end position="445"/>
    </location>
</feature>
<evidence type="ECO:0000256" key="6">
    <source>
        <dbReference type="ARBA" id="ARBA00023136"/>
    </source>
</evidence>
<evidence type="ECO:0000256" key="5">
    <source>
        <dbReference type="ARBA" id="ARBA00022989"/>
    </source>
</evidence>
<keyword evidence="5 8" id="KW-1133">Transmembrane helix</keyword>
<dbReference type="GO" id="GO:0016020">
    <property type="term" value="C:membrane"/>
    <property type="evidence" value="ECO:0007669"/>
    <property type="project" value="UniProtKB-SubCell"/>
</dbReference>
<keyword evidence="6 8" id="KW-0472">Membrane</keyword>
<dbReference type="InterPro" id="IPR004841">
    <property type="entry name" value="AA-permease/SLC12A_dom"/>
</dbReference>
<comment type="subcellular location">
    <subcellularLocation>
        <location evidence="1">Membrane</location>
        <topology evidence="1">Multi-pass membrane protein</topology>
    </subcellularLocation>
</comment>
<comment type="similarity">
    <text evidence="2">Belongs to the SLC12A transporter family.</text>
</comment>
<dbReference type="PANTHER" id="PTHR11827:SF72">
    <property type="entry name" value="GH08340P"/>
    <property type="match status" value="1"/>
</dbReference>
<feature type="transmembrane region" description="Helical" evidence="8">
    <location>
        <begin position="148"/>
        <end position="167"/>
    </location>
</feature>